<protein>
    <submittedName>
        <fullName evidence="1">Uncharacterized protein</fullName>
    </submittedName>
</protein>
<dbReference type="AlphaFoldDB" id="A0A8S9L3G7"/>
<dbReference type="EMBL" id="QGKY02000094">
    <property type="protein sequence ID" value="KAF2601099.1"/>
    <property type="molecule type" value="Genomic_DNA"/>
</dbReference>
<organism evidence="1">
    <name type="scientific">Brassica cretica</name>
    <name type="common">Mustard</name>
    <dbReference type="NCBI Taxonomy" id="69181"/>
    <lineage>
        <taxon>Eukaryota</taxon>
        <taxon>Viridiplantae</taxon>
        <taxon>Streptophyta</taxon>
        <taxon>Embryophyta</taxon>
        <taxon>Tracheophyta</taxon>
        <taxon>Spermatophyta</taxon>
        <taxon>Magnoliopsida</taxon>
        <taxon>eudicotyledons</taxon>
        <taxon>Gunneridae</taxon>
        <taxon>Pentapetalae</taxon>
        <taxon>rosids</taxon>
        <taxon>malvids</taxon>
        <taxon>Brassicales</taxon>
        <taxon>Brassicaceae</taxon>
        <taxon>Brassiceae</taxon>
        <taxon>Brassica</taxon>
    </lineage>
</organism>
<evidence type="ECO:0000313" key="1">
    <source>
        <dbReference type="EMBL" id="KAF2601099.1"/>
    </source>
</evidence>
<sequence>MFRDSKRVIPSCPGLYRDGFKRLRSVRTALPEMAAKPAPLYEEETGSTIAKKLIAGAPLVSLVESELAKFIWWLEEAPLVQIDDTWKTGRIVEHRTVVTGTP</sequence>
<proteinExistence type="predicted"/>
<comment type="caution">
    <text evidence="1">The sequence shown here is derived from an EMBL/GenBank/DDBJ whole genome shotgun (WGS) entry which is preliminary data.</text>
</comment>
<name>A0A8S9L3G7_BRACR</name>
<reference evidence="1" key="1">
    <citation type="submission" date="2019-12" db="EMBL/GenBank/DDBJ databases">
        <title>Genome sequencing and annotation of Brassica cretica.</title>
        <authorList>
            <person name="Studholme D.J."/>
            <person name="Sarris P.F."/>
        </authorList>
    </citation>
    <scope>NUCLEOTIDE SEQUENCE</scope>
    <source>
        <strain evidence="1">PFS-102/07</strain>
        <tissue evidence="1">Leaf</tissue>
    </source>
</reference>
<gene>
    <name evidence="1" type="ORF">F2Q70_00026709</name>
</gene>
<accession>A0A8S9L3G7</accession>